<evidence type="ECO:0000313" key="2">
    <source>
        <dbReference type="EMBL" id="KAK7024160.1"/>
    </source>
</evidence>
<comment type="caution">
    <text evidence="2">The sequence shown here is derived from an EMBL/GenBank/DDBJ whole genome shotgun (WGS) entry which is preliminary data.</text>
</comment>
<gene>
    <name evidence="2" type="ORF">VNI00_016538</name>
</gene>
<dbReference type="Pfam" id="PF18803">
    <property type="entry name" value="CxC2"/>
    <property type="match status" value="1"/>
</dbReference>
<proteinExistence type="predicted"/>
<dbReference type="Proteomes" id="UP001383192">
    <property type="component" value="Unassembled WGS sequence"/>
</dbReference>
<name>A0AAW0BDU1_9AGAR</name>
<protein>
    <recommendedName>
        <fullName evidence="1">CxC2-like cysteine cluster KDZ transposase-associated domain-containing protein</fullName>
    </recommendedName>
</protein>
<evidence type="ECO:0000259" key="1">
    <source>
        <dbReference type="Pfam" id="PF18803"/>
    </source>
</evidence>
<dbReference type="InterPro" id="IPR040521">
    <property type="entry name" value="KDZ"/>
</dbReference>
<dbReference type="InterPro" id="IPR041457">
    <property type="entry name" value="CxC2_KDZ-assoc"/>
</dbReference>
<dbReference type="PANTHER" id="PTHR33104:SF2">
    <property type="entry name" value="CXC3 LIKE CYSTEINE CLUSTER DOMAIN-CONTAINING PROTEIN"/>
    <property type="match status" value="1"/>
</dbReference>
<dbReference type="EMBL" id="JAYKXP010000131">
    <property type="protein sequence ID" value="KAK7024160.1"/>
    <property type="molecule type" value="Genomic_DNA"/>
</dbReference>
<evidence type="ECO:0000313" key="3">
    <source>
        <dbReference type="Proteomes" id="UP001383192"/>
    </source>
</evidence>
<sequence length="1098" mass="125410">MGKRKRENRRFVSDDNLKHIERHTTSSVSRYTARTHLVDGVTTQAPRCGSEHTEEHDFNMLEDQNIGVSWGNETGPPAEEPANIQVQVKAKAKRYQDSDAPLINWRDEQREDYLLWAFATEGRGRLFSGHCIMCRSSEDVKFRCQDCLGHHMVCQECIVEAHKLFPFHRVQEWNNTFFVPTSLRKLGVRIRLGHSRGESCNAPGALHDEFVVMDVNGFHTVSLVFCGCSGIEPKNQLLEFGLWPSSYKDPSSAATFGLLRTFHRLNLQANVPLTDFYRALDRLSDGYGLTPQPDRLAQFTLMVRQWRHIKLGKRTGRGHDPSGLSGTKPGSTTVLCRACPHLNINLPLNWRNAPDSIRWMYALLISIDANFKQKARIRPNDKNDPPLAPGWGCFVPNEPYMAEVSKHTAPDEISNCRTFSALYNANTKKSKGLRATGVGAVFCSRHGLFRPNGMGDLQKGERLMSSELDRLFITYDIACQWRIKFYRRMSQLPETWHFPADRKVTFKVPKFHLAAHIEKCHAPYALEYTEGVGDVDGEAPERGWSPFNSNARSFSMMSAGARWDNSDDHCNNANYEKTIKLCDALLKKLIRGISNLVIYTRAFTALTAALQHKHADEMKSWECHVVEWENDRRDDCPYEMNQPSVSGKEIAIRSTSQCLIKADSFPSVKRSLAEEEKEREKKEGSPAMWTFSGMIIDGLGIEEAQRSILALTTQGELTVYQETIVEERRTLLWKRIRRFREGQLQLMEFLKAKIESIPDHLEAESIPLLLPSGLDRSTRDNHLSTITINIELRLRNAQCFDALAEVRSSLQARTLAYQHSTAEAPSQKAYTRLNTLRSQIEADLTASIQKYHTARTALLELKGPGAWEKVLRVLKREDIRGIGERVMRDNEEEDFRKAQRRAGVSPKDIEAILGGKTTSLPLIFVDPTLPCGSGKRETISWVHYTFADTTSTSQNPAELVNPTELQESLRVEWLKARARARRAREEVLLVDEEMRRAIQYCRWQSSWWKAQIGKRETLLPWIQEGLCSYAWEQSAAETRRAQTWEVRLDGVRRQARAVREWIDNPKKDLEELLKNLPQIEVEVHGDDDKEDSDDDGDC</sequence>
<dbReference type="PANTHER" id="PTHR33104">
    <property type="entry name" value="SI:DKEY-29D5.2"/>
    <property type="match status" value="1"/>
</dbReference>
<dbReference type="Pfam" id="PF18758">
    <property type="entry name" value="KDZ"/>
    <property type="match status" value="1"/>
</dbReference>
<feature type="domain" description="CxC2-like cysteine cluster KDZ transposase-associated" evidence="1">
    <location>
        <begin position="183"/>
        <end position="287"/>
    </location>
</feature>
<accession>A0AAW0BDU1</accession>
<organism evidence="2 3">
    <name type="scientific">Paramarasmius palmivorus</name>
    <dbReference type="NCBI Taxonomy" id="297713"/>
    <lineage>
        <taxon>Eukaryota</taxon>
        <taxon>Fungi</taxon>
        <taxon>Dikarya</taxon>
        <taxon>Basidiomycota</taxon>
        <taxon>Agaricomycotina</taxon>
        <taxon>Agaricomycetes</taxon>
        <taxon>Agaricomycetidae</taxon>
        <taxon>Agaricales</taxon>
        <taxon>Marasmiineae</taxon>
        <taxon>Marasmiaceae</taxon>
        <taxon>Paramarasmius</taxon>
    </lineage>
</organism>
<reference evidence="2 3" key="1">
    <citation type="submission" date="2024-01" db="EMBL/GenBank/DDBJ databases">
        <title>A draft genome for a cacao thread blight-causing isolate of Paramarasmius palmivorus.</title>
        <authorList>
            <person name="Baruah I.K."/>
            <person name="Bukari Y."/>
            <person name="Amoako-Attah I."/>
            <person name="Meinhardt L.W."/>
            <person name="Bailey B.A."/>
            <person name="Cohen S.P."/>
        </authorList>
    </citation>
    <scope>NUCLEOTIDE SEQUENCE [LARGE SCALE GENOMIC DNA]</scope>
    <source>
        <strain evidence="2 3">GH-12</strain>
    </source>
</reference>
<dbReference type="AlphaFoldDB" id="A0AAW0BDU1"/>
<keyword evidence="3" id="KW-1185">Reference proteome</keyword>